<dbReference type="AlphaFoldDB" id="A0A2Z7A6U5"/>
<dbReference type="Pfam" id="PF09336">
    <property type="entry name" value="Vps4_C"/>
    <property type="match status" value="1"/>
</dbReference>
<dbReference type="PANTHER" id="PTHR23074">
    <property type="entry name" value="AAA DOMAIN-CONTAINING"/>
    <property type="match status" value="1"/>
</dbReference>
<gene>
    <name evidence="4" type="ORF">F511_42260</name>
</gene>
<dbReference type="GO" id="GO:0005524">
    <property type="term" value="F:ATP binding"/>
    <property type="evidence" value="ECO:0007669"/>
    <property type="project" value="UniProtKB-KW"/>
</dbReference>
<dbReference type="Gene3D" id="3.40.50.300">
    <property type="entry name" value="P-loop containing nucleotide triphosphate hydrolases"/>
    <property type="match status" value="1"/>
</dbReference>
<evidence type="ECO:0000259" key="3">
    <source>
        <dbReference type="Pfam" id="PF09336"/>
    </source>
</evidence>
<dbReference type="GO" id="GO:0007033">
    <property type="term" value="P:vacuole organization"/>
    <property type="evidence" value="ECO:0007669"/>
    <property type="project" value="TreeGrafter"/>
</dbReference>
<proteinExistence type="predicted"/>
<keyword evidence="1" id="KW-0547">Nucleotide-binding</keyword>
<evidence type="ECO:0000256" key="2">
    <source>
        <dbReference type="ARBA" id="ARBA00022840"/>
    </source>
</evidence>
<sequence>MARESSPSIIFIDEIDSLPGQRGEGNEILSVPPFVFVTCNAVTLYSLDRLVKDVLFEPVRTTQDAMFFTEASNGMWMPCGPKQRGAIKITMQQLAAQGFAAKIIPPPISRTDFDKVLSRQRPTVSKATWMCTRNSPRNSVKRVEETERCIDYCNHAVAVVRTRALFLKCSM</sequence>
<dbReference type="GO" id="GO:0016197">
    <property type="term" value="P:endosomal transport"/>
    <property type="evidence" value="ECO:0007669"/>
    <property type="project" value="TreeGrafter"/>
</dbReference>
<dbReference type="InterPro" id="IPR015415">
    <property type="entry name" value="Spast_Vps4_C"/>
</dbReference>
<dbReference type="EMBL" id="KV020392">
    <property type="protein sequence ID" value="KZV14562.1"/>
    <property type="molecule type" value="Genomic_DNA"/>
</dbReference>
<dbReference type="Gene3D" id="1.10.8.60">
    <property type="match status" value="1"/>
</dbReference>
<reference evidence="4 5" key="1">
    <citation type="journal article" date="2015" name="Proc. Natl. Acad. Sci. U.S.A.">
        <title>The resurrection genome of Boea hygrometrica: A blueprint for survival of dehydration.</title>
        <authorList>
            <person name="Xiao L."/>
            <person name="Yang G."/>
            <person name="Zhang L."/>
            <person name="Yang X."/>
            <person name="Zhao S."/>
            <person name="Ji Z."/>
            <person name="Zhou Q."/>
            <person name="Hu M."/>
            <person name="Wang Y."/>
            <person name="Chen M."/>
            <person name="Xu Y."/>
            <person name="Jin H."/>
            <person name="Xiao X."/>
            <person name="Hu G."/>
            <person name="Bao F."/>
            <person name="Hu Y."/>
            <person name="Wan P."/>
            <person name="Li L."/>
            <person name="Deng X."/>
            <person name="Kuang T."/>
            <person name="Xiang C."/>
            <person name="Zhu J.K."/>
            <person name="Oliver M.J."/>
            <person name="He Y."/>
        </authorList>
    </citation>
    <scope>NUCLEOTIDE SEQUENCE [LARGE SCALE GENOMIC DNA]</scope>
    <source>
        <strain evidence="5">cv. XS01</strain>
    </source>
</reference>
<dbReference type="GO" id="GO:0016887">
    <property type="term" value="F:ATP hydrolysis activity"/>
    <property type="evidence" value="ECO:0007669"/>
    <property type="project" value="TreeGrafter"/>
</dbReference>
<evidence type="ECO:0000313" key="5">
    <source>
        <dbReference type="Proteomes" id="UP000250235"/>
    </source>
</evidence>
<dbReference type="Proteomes" id="UP000250235">
    <property type="component" value="Unassembled WGS sequence"/>
</dbReference>
<dbReference type="InterPro" id="IPR027417">
    <property type="entry name" value="P-loop_NTPase"/>
</dbReference>
<feature type="domain" description="Spastin/Vps4 C-terminal" evidence="3">
    <location>
        <begin position="76"/>
        <end position="127"/>
    </location>
</feature>
<protein>
    <submittedName>
        <fullName evidence="4">Vacuolar protein sorting-associated protein 4-like</fullName>
    </submittedName>
</protein>
<dbReference type="InterPro" id="IPR050304">
    <property type="entry name" value="MT-severing_AAA_ATPase"/>
</dbReference>
<keyword evidence="5" id="KW-1185">Reference proteome</keyword>
<dbReference type="OrthoDB" id="29072at2759"/>
<keyword evidence="2" id="KW-0067">ATP-binding</keyword>
<accession>A0A2Z7A6U5</accession>
<evidence type="ECO:0000256" key="1">
    <source>
        <dbReference type="ARBA" id="ARBA00022741"/>
    </source>
</evidence>
<evidence type="ECO:0000313" key="4">
    <source>
        <dbReference type="EMBL" id="KZV14562.1"/>
    </source>
</evidence>
<organism evidence="4 5">
    <name type="scientific">Dorcoceras hygrometricum</name>
    <dbReference type="NCBI Taxonomy" id="472368"/>
    <lineage>
        <taxon>Eukaryota</taxon>
        <taxon>Viridiplantae</taxon>
        <taxon>Streptophyta</taxon>
        <taxon>Embryophyta</taxon>
        <taxon>Tracheophyta</taxon>
        <taxon>Spermatophyta</taxon>
        <taxon>Magnoliopsida</taxon>
        <taxon>eudicotyledons</taxon>
        <taxon>Gunneridae</taxon>
        <taxon>Pentapetalae</taxon>
        <taxon>asterids</taxon>
        <taxon>lamiids</taxon>
        <taxon>Lamiales</taxon>
        <taxon>Gesneriaceae</taxon>
        <taxon>Didymocarpoideae</taxon>
        <taxon>Trichosporeae</taxon>
        <taxon>Loxocarpinae</taxon>
        <taxon>Dorcoceras</taxon>
    </lineage>
</organism>
<dbReference type="PANTHER" id="PTHR23074:SF159">
    <property type="entry name" value="PROTEIN SUPPRESSOR OF K(+) TRANSPORT GROWTH DEFECT 1"/>
    <property type="match status" value="1"/>
</dbReference>
<name>A0A2Z7A6U5_9LAMI</name>